<sequence length="284" mass="31785">ILCTTDKYRTECQKLDEKSDIECIVAEDEITCIEHVSRGKATFSSVTAAAAFLGMAKPNIVMHAAFQHKKESNPYKYQTALVSNRNIKGGLSGLRNVSYCHPGFDATDIDPLRLIEFERELLIKNDIDIYSNDAAPIVENHIKAIHDFFGPSCRPGRWVPDTEFDETLKKRYSRLLVLCNTTNSGNALSQALNCALNNDNPAIALTTIFTITHEVQKEMSAFTICRNGSMSNAYLNPCEWSNLSNEIIVGNNNSGKHVPNKLRNWFSESMIAIELSYEVEARAK</sequence>
<gene>
    <name evidence="2" type="ORF">QE152_g37878</name>
</gene>
<accession>A0AAW1I9H2</accession>
<protein>
    <submittedName>
        <fullName evidence="2">Transferrin</fullName>
    </submittedName>
</protein>
<dbReference type="AlphaFoldDB" id="A0AAW1I9H2"/>
<evidence type="ECO:0000259" key="1">
    <source>
        <dbReference type="Pfam" id="PF00405"/>
    </source>
</evidence>
<comment type="caution">
    <text evidence="2">The sequence shown here is derived from an EMBL/GenBank/DDBJ whole genome shotgun (WGS) entry which is preliminary data.</text>
</comment>
<dbReference type="EMBL" id="JASPKY010000763">
    <property type="protein sequence ID" value="KAK9685637.1"/>
    <property type="molecule type" value="Genomic_DNA"/>
</dbReference>
<dbReference type="InterPro" id="IPR001156">
    <property type="entry name" value="Transferrin-like_dom"/>
</dbReference>
<feature type="non-terminal residue" evidence="2">
    <location>
        <position position="1"/>
    </location>
</feature>
<feature type="domain" description="Transferrin-like" evidence="1">
    <location>
        <begin position="7"/>
        <end position="256"/>
    </location>
</feature>
<dbReference type="Pfam" id="PF00405">
    <property type="entry name" value="Transferrin"/>
    <property type="match status" value="1"/>
</dbReference>
<evidence type="ECO:0000313" key="2">
    <source>
        <dbReference type="EMBL" id="KAK9685637.1"/>
    </source>
</evidence>
<dbReference type="SUPFAM" id="SSF53850">
    <property type="entry name" value="Periplasmic binding protein-like II"/>
    <property type="match status" value="1"/>
</dbReference>
<keyword evidence="3" id="KW-1185">Reference proteome</keyword>
<reference evidence="2 3" key="1">
    <citation type="journal article" date="2024" name="BMC Genomics">
        <title>De novo assembly and annotation of Popillia japonica's genome with initial clues to its potential as an invasive pest.</title>
        <authorList>
            <person name="Cucini C."/>
            <person name="Boschi S."/>
            <person name="Funari R."/>
            <person name="Cardaioli E."/>
            <person name="Iannotti N."/>
            <person name="Marturano G."/>
            <person name="Paoli F."/>
            <person name="Bruttini M."/>
            <person name="Carapelli A."/>
            <person name="Frati F."/>
            <person name="Nardi F."/>
        </authorList>
    </citation>
    <scope>NUCLEOTIDE SEQUENCE [LARGE SCALE GENOMIC DNA]</scope>
    <source>
        <strain evidence="2">DMR45628</strain>
    </source>
</reference>
<proteinExistence type="predicted"/>
<name>A0AAW1I9H2_POPJA</name>
<organism evidence="2 3">
    <name type="scientific">Popillia japonica</name>
    <name type="common">Japanese beetle</name>
    <dbReference type="NCBI Taxonomy" id="7064"/>
    <lineage>
        <taxon>Eukaryota</taxon>
        <taxon>Metazoa</taxon>
        <taxon>Ecdysozoa</taxon>
        <taxon>Arthropoda</taxon>
        <taxon>Hexapoda</taxon>
        <taxon>Insecta</taxon>
        <taxon>Pterygota</taxon>
        <taxon>Neoptera</taxon>
        <taxon>Endopterygota</taxon>
        <taxon>Coleoptera</taxon>
        <taxon>Polyphaga</taxon>
        <taxon>Scarabaeiformia</taxon>
        <taxon>Scarabaeidae</taxon>
        <taxon>Rutelinae</taxon>
        <taxon>Popillia</taxon>
    </lineage>
</organism>
<dbReference type="Proteomes" id="UP001458880">
    <property type="component" value="Unassembled WGS sequence"/>
</dbReference>
<evidence type="ECO:0000313" key="3">
    <source>
        <dbReference type="Proteomes" id="UP001458880"/>
    </source>
</evidence>
<dbReference type="Gene3D" id="3.40.190.10">
    <property type="entry name" value="Periplasmic binding protein-like II"/>
    <property type="match status" value="2"/>
</dbReference>